<proteinExistence type="predicted"/>
<feature type="compositionally biased region" description="Polar residues" evidence="1">
    <location>
        <begin position="47"/>
        <end position="57"/>
    </location>
</feature>
<feature type="region of interest" description="Disordered" evidence="1">
    <location>
        <begin position="1"/>
        <end position="57"/>
    </location>
</feature>
<evidence type="ECO:0000256" key="1">
    <source>
        <dbReference type="SAM" id="MobiDB-lite"/>
    </source>
</evidence>
<dbReference type="AlphaFoldDB" id="A0A0A9HBZ6"/>
<organism evidence="2">
    <name type="scientific">Arundo donax</name>
    <name type="common">Giant reed</name>
    <name type="synonym">Donax arundinaceus</name>
    <dbReference type="NCBI Taxonomy" id="35708"/>
    <lineage>
        <taxon>Eukaryota</taxon>
        <taxon>Viridiplantae</taxon>
        <taxon>Streptophyta</taxon>
        <taxon>Embryophyta</taxon>
        <taxon>Tracheophyta</taxon>
        <taxon>Spermatophyta</taxon>
        <taxon>Magnoliopsida</taxon>
        <taxon>Liliopsida</taxon>
        <taxon>Poales</taxon>
        <taxon>Poaceae</taxon>
        <taxon>PACMAD clade</taxon>
        <taxon>Arundinoideae</taxon>
        <taxon>Arundineae</taxon>
        <taxon>Arundo</taxon>
    </lineage>
</organism>
<feature type="compositionally biased region" description="Polar residues" evidence="1">
    <location>
        <begin position="1"/>
        <end position="18"/>
    </location>
</feature>
<accession>A0A0A9HBZ6</accession>
<sequence>MGASQTPSRTLASSRTPGNPSPRRFATPCSPRSRRPGPSPTRARCSTECSRGPSSWTPSDLGCSSVPWAGEMVCPRPCGWWRWWAVGATG</sequence>
<evidence type="ECO:0000313" key="2">
    <source>
        <dbReference type="EMBL" id="JAE32371.1"/>
    </source>
</evidence>
<reference evidence="2" key="2">
    <citation type="journal article" date="2015" name="Data Brief">
        <title>Shoot transcriptome of the giant reed, Arundo donax.</title>
        <authorList>
            <person name="Barrero R.A."/>
            <person name="Guerrero F.D."/>
            <person name="Moolhuijzen P."/>
            <person name="Goolsby J.A."/>
            <person name="Tidwell J."/>
            <person name="Bellgard S.E."/>
            <person name="Bellgard M.I."/>
        </authorList>
    </citation>
    <scope>NUCLEOTIDE SEQUENCE</scope>
    <source>
        <tissue evidence="2">Shoot tissue taken approximately 20 cm above the soil surface</tissue>
    </source>
</reference>
<reference evidence="2" key="1">
    <citation type="submission" date="2014-09" db="EMBL/GenBank/DDBJ databases">
        <authorList>
            <person name="Magalhaes I.L.F."/>
            <person name="Oliveira U."/>
            <person name="Santos F.R."/>
            <person name="Vidigal T.H.D.A."/>
            <person name="Brescovit A.D."/>
            <person name="Santos A.J."/>
        </authorList>
    </citation>
    <scope>NUCLEOTIDE SEQUENCE</scope>
    <source>
        <tissue evidence="2">Shoot tissue taken approximately 20 cm above the soil surface</tissue>
    </source>
</reference>
<protein>
    <submittedName>
        <fullName evidence="2">Uncharacterized protein</fullName>
    </submittedName>
</protein>
<dbReference type="EMBL" id="GBRH01165525">
    <property type="protein sequence ID" value="JAE32371.1"/>
    <property type="molecule type" value="Transcribed_RNA"/>
</dbReference>
<name>A0A0A9HBZ6_ARUDO</name>